<evidence type="ECO:0000313" key="3">
    <source>
        <dbReference type="Proteomes" id="UP000295301"/>
    </source>
</evidence>
<feature type="domain" description="AAA+ ATPase" evidence="1">
    <location>
        <begin position="150"/>
        <end position="308"/>
    </location>
</feature>
<dbReference type="EMBL" id="SMUV01000057">
    <property type="protein sequence ID" value="TDK50351.1"/>
    <property type="molecule type" value="Genomic_DNA"/>
</dbReference>
<dbReference type="SUPFAM" id="SSF52540">
    <property type="entry name" value="P-loop containing nucleoside triphosphate hydrolases"/>
    <property type="match status" value="1"/>
</dbReference>
<dbReference type="OrthoDB" id="5297432at2"/>
<dbReference type="GO" id="GO:0004176">
    <property type="term" value="F:ATP-dependent peptidase activity"/>
    <property type="evidence" value="ECO:0007669"/>
    <property type="project" value="InterPro"/>
</dbReference>
<dbReference type="PANTHER" id="PTHR43718:SF2">
    <property type="entry name" value="LON PROTEASE HOMOLOG, MITOCHONDRIAL"/>
    <property type="match status" value="1"/>
</dbReference>
<dbReference type="AlphaFoldDB" id="A0A4R5VDE4"/>
<reference evidence="2 3" key="1">
    <citation type="submission" date="2019-03" db="EMBL/GenBank/DDBJ databases">
        <title>Ruegeria lutea sp. nov., a novel strain, isolated from marine sediment, the Masan Bay, South Korea.</title>
        <authorList>
            <person name="Kim J."/>
            <person name="Kim D.-Y."/>
            <person name="Lee S.-S."/>
        </authorList>
    </citation>
    <scope>NUCLEOTIDE SEQUENCE [LARGE SCALE GENOMIC DNA]</scope>
    <source>
        <strain evidence="2 3">318-1</strain>
    </source>
</reference>
<dbReference type="GO" id="GO:0016887">
    <property type="term" value="F:ATP hydrolysis activity"/>
    <property type="evidence" value="ECO:0007669"/>
    <property type="project" value="InterPro"/>
</dbReference>
<dbReference type="GO" id="GO:0004252">
    <property type="term" value="F:serine-type endopeptidase activity"/>
    <property type="evidence" value="ECO:0007669"/>
    <property type="project" value="InterPro"/>
</dbReference>
<dbReference type="GO" id="GO:0006515">
    <property type="term" value="P:protein quality control for misfolded or incompletely synthesized proteins"/>
    <property type="evidence" value="ECO:0007669"/>
    <property type="project" value="TreeGrafter"/>
</dbReference>
<dbReference type="InterPro" id="IPR027065">
    <property type="entry name" value="Lon_Prtase"/>
</dbReference>
<comment type="caution">
    <text evidence="2">The sequence shown here is derived from an EMBL/GenBank/DDBJ whole genome shotgun (WGS) entry which is preliminary data.</text>
</comment>
<sequence length="363" mass="40597">MSHIPFIAARFFNPEENRSALEQRFTRYLRQLRSRSAPPLKADEGASTIEAALNSMVVLSEKDRMRISRRVAAFLERREAVSGVKHLRKDDREQLMAVRDGVRLVSIESEHRADELASRLHTEMPWMAPATEIIWYAMRRSVREGWPGLRLPPLLLDGPPGIGKSYWARRLGEVISAPTAVIEATGENASFGLVGSQRGWSGAQSGRVLETILQARVGNPVIVVDEVEKAGTPTSRNGHTFGLAEALLPLLEPMTAENWSCPYFRVKFDMSWVGWVLTSNTYRLLPEPLLSRCPPLRLRDLTQGELIGFIRREGKIQGLSEDVVEAIAEALGQASVGSGHLNLRTASRLLRWGADIENRPLRH</sequence>
<dbReference type="InterPro" id="IPR003959">
    <property type="entry name" value="ATPase_AAA_core"/>
</dbReference>
<dbReference type="Gene3D" id="3.40.50.300">
    <property type="entry name" value="P-loop containing nucleotide triphosphate hydrolases"/>
    <property type="match status" value="1"/>
</dbReference>
<dbReference type="SMART" id="SM00382">
    <property type="entry name" value="AAA"/>
    <property type="match status" value="1"/>
</dbReference>
<dbReference type="PANTHER" id="PTHR43718">
    <property type="entry name" value="LON PROTEASE"/>
    <property type="match status" value="1"/>
</dbReference>
<name>A0A4R5VDE4_9RHOB</name>
<dbReference type="GO" id="GO:0005524">
    <property type="term" value="F:ATP binding"/>
    <property type="evidence" value="ECO:0007669"/>
    <property type="project" value="InterPro"/>
</dbReference>
<protein>
    <submittedName>
        <fullName evidence="2">AAA family ATPase</fullName>
    </submittedName>
</protein>
<dbReference type="Proteomes" id="UP000295301">
    <property type="component" value="Unassembled WGS sequence"/>
</dbReference>
<dbReference type="RefSeq" id="WP_133359004.1">
    <property type="nucleotide sequence ID" value="NZ_SMUV01000057.1"/>
</dbReference>
<evidence type="ECO:0000313" key="2">
    <source>
        <dbReference type="EMBL" id="TDK50351.1"/>
    </source>
</evidence>
<accession>A0A4R5VDE4</accession>
<dbReference type="InterPro" id="IPR027417">
    <property type="entry name" value="P-loop_NTPase"/>
</dbReference>
<evidence type="ECO:0000259" key="1">
    <source>
        <dbReference type="SMART" id="SM00382"/>
    </source>
</evidence>
<dbReference type="Pfam" id="PF00004">
    <property type="entry name" value="AAA"/>
    <property type="match status" value="1"/>
</dbReference>
<keyword evidence="3" id="KW-1185">Reference proteome</keyword>
<proteinExistence type="predicted"/>
<organism evidence="2 3">
    <name type="scientific">Antarcticimicrobium luteum</name>
    <dbReference type="NCBI Taxonomy" id="2547397"/>
    <lineage>
        <taxon>Bacteria</taxon>
        <taxon>Pseudomonadati</taxon>
        <taxon>Pseudomonadota</taxon>
        <taxon>Alphaproteobacteria</taxon>
        <taxon>Rhodobacterales</taxon>
        <taxon>Paracoccaceae</taxon>
        <taxon>Antarcticimicrobium</taxon>
    </lineage>
</organism>
<gene>
    <name evidence="2" type="ORF">E1832_06915</name>
</gene>
<dbReference type="InterPro" id="IPR003593">
    <property type="entry name" value="AAA+_ATPase"/>
</dbReference>